<dbReference type="RefSeq" id="WP_075716015.1">
    <property type="nucleotide sequence ID" value="NZ_AP019654.1"/>
</dbReference>
<keyword evidence="12" id="KW-1185">Reference proteome</keyword>
<proteinExistence type="inferred from homology"/>
<keyword evidence="7" id="KW-0812">Transmembrane</keyword>
<dbReference type="EMBL" id="MJMH01000208">
    <property type="protein sequence ID" value="OLQ86656.1"/>
    <property type="molecule type" value="Genomic_DNA"/>
</dbReference>
<keyword evidence="4" id="KW-0813">Transport</keyword>
<gene>
    <name evidence="11" type="ORF">BIY20_14805</name>
</gene>
<reference evidence="11 12" key="1">
    <citation type="submission" date="2016-09" db="EMBL/GenBank/DDBJ databases">
        <title>Genomic Taxonomy of the Vibrionaceae.</title>
        <authorList>
            <person name="Gonzalez-Castillo A."/>
            <person name="Gomez-Gil B."/>
            <person name="Enciso-Ibarra K."/>
        </authorList>
    </citation>
    <scope>NUCLEOTIDE SEQUENCE [LARGE SCALE GENOMIC DNA]</scope>
    <source>
        <strain evidence="11 12">CAIM 1902</strain>
    </source>
</reference>
<dbReference type="Proteomes" id="UP000186039">
    <property type="component" value="Unassembled WGS sequence"/>
</dbReference>
<keyword evidence="9" id="KW-0472">Membrane</keyword>
<evidence type="ECO:0000256" key="1">
    <source>
        <dbReference type="ARBA" id="ARBA00004533"/>
    </source>
</evidence>
<evidence type="ECO:0000256" key="6">
    <source>
        <dbReference type="ARBA" id="ARBA00022519"/>
    </source>
</evidence>
<evidence type="ECO:0000256" key="10">
    <source>
        <dbReference type="ARBA" id="ARBA00030772"/>
    </source>
</evidence>
<organism evidence="11 12">
    <name type="scientific">Vibrio panuliri</name>
    <dbReference type="NCBI Taxonomy" id="1381081"/>
    <lineage>
        <taxon>Bacteria</taxon>
        <taxon>Pseudomonadati</taxon>
        <taxon>Pseudomonadota</taxon>
        <taxon>Gammaproteobacteria</taxon>
        <taxon>Vibrionales</taxon>
        <taxon>Vibrionaceae</taxon>
        <taxon>Vibrio</taxon>
    </lineage>
</organism>
<dbReference type="InterPro" id="IPR022792">
    <property type="entry name" value="T2SS_protein-GspN"/>
</dbReference>
<evidence type="ECO:0000256" key="4">
    <source>
        <dbReference type="ARBA" id="ARBA00022448"/>
    </source>
</evidence>
<keyword evidence="6" id="KW-0997">Cell inner membrane</keyword>
<evidence type="ECO:0000256" key="9">
    <source>
        <dbReference type="ARBA" id="ARBA00023136"/>
    </source>
</evidence>
<comment type="caution">
    <text evidence="11">The sequence shown here is derived from an EMBL/GenBank/DDBJ whole genome shotgun (WGS) entry which is preliminary data.</text>
</comment>
<protein>
    <recommendedName>
        <fullName evidence="3">Type II secretion system protein N</fullName>
    </recommendedName>
    <alternativeName>
        <fullName evidence="10">General secretion pathway protein N</fullName>
    </alternativeName>
</protein>
<evidence type="ECO:0000313" key="11">
    <source>
        <dbReference type="EMBL" id="OLQ86656.1"/>
    </source>
</evidence>
<dbReference type="Pfam" id="PF01203">
    <property type="entry name" value="T2SSN"/>
    <property type="match status" value="1"/>
</dbReference>
<keyword evidence="5" id="KW-1003">Cell membrane</keyword>
<keyword evidence="8" id="KW-0653">Protein transport</keyword>
<evidence type="ECO:0000256" key="8">
    <source>
        <dbReference type="ARBA" id="ARBA00022927"/>
    </source>
</evidence>
<sequence length="253" mass="27918">MKSRLLLISIVLITFLVSAVVHLPIQALLAYAPLPAQLRISGASGSLWQGQVQQVQWQRYNLGQVSWQLQPSKLLAGKVQANVRLGQGNPWKLRARGVVGYGLQGAYAENVIASLPATEALKFSPPLPVPLTLTGQLELSLQSWQYAAPYCRSGHGQLVWNTDTVTTPLADLRLGPVVAEFSCQESIIDVTGEQQSEQVQSAFSAQLNAKREYTASAWFSPQAEMPEALRESLKWLPQPNSQGRYQFSYRGRM</sequence>
<comment type="subcellular location">
    <subcellularLocation>
        <location evidence="1">Cell inner membrane</location>
    </subcellularLocation>
</comment>
<evidence type="ECO:0000256" key="5">
    <source>
        <dbReference type="ARBA" id="ARBA00022475"/>
    </source>
</evidence>
<evidence type="ECO:0000256" key="3">
    <source>
        <dbReference type="ARBA" id="ARBA00021563"/>
    </source>
</evidence>
<accession>A0ABX3FBE4</accession>
<evidence type="ECO:0000313" key="12">
    <source>
        <dbReference type="Proteomes" id="UP000186039"/>
    </source>
</evidence>
<evidence type="ECO:0000256" key="2">
    <source>
        <dbReference type="ARBA" id="ARBA00007208"/>
    </source>
</evidence>
<comment type="similarity">
    <text evidence="2">Belongs to the GSP N family.</text>
</comment>
<name>A0ABX3FBE4_9VIBR</name>
<evidence type="ECO:0000256" key="7">
    <source>
        <dbReference type="ARBA" id="ARBA00022692"/>
    </source>
</evidence>